<evidence type="ECO:0000313" key="2">
    <source>
        <dbReference type="Proteomes" id="UP001612915"/>
    </source>
</evidence>
<gene>
    <name evidence="1" type="ORF">ACIB24_11065</name>
</gene>
<accession>A0ABW8ANN3</accession>
<comment type="caution">
    <text evidence="1">The sequence shown here is derived from an EMBL/GenBank/DDBJ whole genome shotgun (WGS) entry which is preliminary data.</text>
</comment>
<name>A0ABW8ANN3_9ACTN</name>
<reference evidence="1 2" key="1">
    <citation type="submission" date="2024-10" db="EMBL/GenBank/DDBJ databases">
        <title>The Natural Products Discovery Center: Release of the First 8490 Sequenced Strains for Exploring Actinobacteria Biosynthetic Diversity.</title>
        <authorList>
            <person name="Kalkreuter E."/>
            <person name="Kautsar S.A."/>
            <person name="Yang D."/>
            <person name="Bader C.D."/>
            <person name="Teijaro C.N."/>
            <person name="Fluegel L."/>
            <person name="Davis C.M."/>
            <person name="Simpson J.R."/>
            <person name="Lauterbach L."/>
            <person name="Steele A.D."/>
            <person name="Gui C."/>
            <person name="Meng S."/>
            <person name="Li G."/>
            <person name="Viehrig K."/>
            <person name="Ye F."/>
            <person name="Su P."/>
            <person name="Kiefer A.F."/>
            <person name="Nichols A."/>
            <person name="Cepeda A.J."/>
            <person name="Yan W."/>
            <person name="Fan B."/>
            <person name="Jiang Y."/>
            <person name="Adhikari A."/>
            <person name="Zheng C.-J."/>
            <person name="Schuster L."/>
            <person name="Cowan T.M."/>
            <person name="Smanski M.J."/>
            <person name="Chevrette M.G."/>
            <person name="De Carvalho L.P.S."/>
            <person name="Shen B."/>
        </authorList>
    </citation>
    <scope>NUCLEOTIDE SEQUENCE [LARGE SCALE GENOMIC DNA]</scope>
    <source>
        <strain evidence="1 2">NPDC049639</strain>
    </source>
</reference>
<proteinExistence type="predicted"/>
<dbReference type="InterPro" id="IPR021804">
    <property type="entry name" value="DUF3375"/>
</dbReference>
<dbReference type="EMBL" id="JBITLV010000003">
    <property type="protein sequence ID" value="MFI7587603.1"/>
    <property type="molecule type" value="Genomic_DNA"/>
</dbReference>
<sequence>MSQIVGEIARVSGAFDQPTLRLLHRADARVVIAVFRSAFPRDVRSVPAAQLHGMVETYTAELRSAQVPSVPDGTGRELCLRWMHGQWLVRSIEDDGTEVYTLTSHARDALELVAGLMRERAHLSEHRVATIVSAARRFNTEVNPDRWARLEILDKEIARLQADKDRLLAGEEVAEVSDDYMLEGYGELLALVAGLPGDFARVEEAFTSLRGQILASFRQEERPAGAVVDDYLRRVENLTKATAEGRAFEGAFTLLRDDELLVQMTEDLQALLTHPKAQEILGSDDRRELRGTVSLIRRGMESVLNQRTRVTRALREYITTHNVARDRELDATLRQLDAELQDWLGRSGPRAHVELALIPGQIELDHLRERFHNPAEERPAPGLRDVSAERPEEVSLRELRELGGPNLGRLRHAVREALESGTPAASLGELFAGLDDSLRRPVEILGLLHVAANTPGLPPPGEGRESYVTVRPDGTRREFLVPVVPLPARKDQKA</sequence>
<organism evidence="1 2">
    <name type="scientific">Spongisporangium articulatum</name>
    <dbReference type="NCBI Taxonomy" id="3362603"/>
    <lineage>
        <taxon>Bacteria</taxon>
        <taxon>Bacillati</taxon>
        <taxon>Actinomycetota</taxon>
        <taxon>Actinomycetes</taxon>
        <taxon>Kineosporiales</taxon>
        <taxon>Kineosporiaceae</taxon>
        <taxon>Spongisporangium</taxon>
    </lineage>
</organism>
<protein>
    <submittedName>
        <fullName evidence="1">DUF3375 domain-containing protein</fullName>
    </submittedName>
</protein>
<dbReference type="RefSeq" id="WP_398279600.1">
    <property type="nucleotide sequence ID" value="NZ_JBITLV010000003.1"/>
</dbReference>
<evidence type="ECO:0000313" key="1">
    <source>
        <dbReference type="EMBL" id="MFI7587603.1"/>
    </source>
</evidence>
<keyword evidence="2" id="KW-1185">Reference proteome</keyword>
<dbReference type="Proteomes" id="UP001612915">
    <property type="component" value="Unassembled WGS sequence"/>
</dbReference>
<dbReference type="Pfam" id="PF11855">
    <property type="entry name" value="DUF3375"/>
    <property type="match status" value="1"/>
</dbReference>